<dbReference type="OrthoDB" id="2801221at2759"/>
<dbReference type="Proteomes" id="UP000029665">
    <property type="component" value="Unassembled WGS sequence"/>
</dbReference>
<evidence type="ECO:0000256" key="1">
    <source>
        <dbReference type="SAM" id="MobiDB-lite"/>
    </source>
</evidence>
<name>A0A060SMV5_PYCCI</name>
<evidence type="ECO:0000313" key="3">
    <source>
        <dbReference type="Proteomes" id="UP000029665"/>
    </source>
</evidence>
<dbReference type="EMBL" id="CCBP010000287">
    <property type="protein sequence ID" value="CDO75725.1"/>
    <property type="molecule type" value="Genomic_DNA"/>
</dbReference>
<dbReference type="HOGENOM" id="CLU_960236_0_0_1"/>
<organism evidence="2 3">
    <name type="scientific">Pycnoporus cinnabarinus</name>
    <name type="common">Cinnabar-red polypore</name>
    <name type="synonym">Trametes cinnabarina</name>
    <dbReference type="NCBI Taxonomy" id="5643"/>
    <lineage>
        <taxon>Eukaryota</taxon>
        <taxon>Fungi</taxon>
        <taxon>Dikarya</taxon>
        <taxon>Basidiomycota</taxon>
        <taxon>Agaricomycotina</taxon>
        <taxon>Agaricomycetes</taxon>
        <taxon>Polyporales</taxon>
        <taxon>Polyporaceae</taxon>
        <taxon>Trametes</taxon>
    </lineage>
</organism>
<keyword evidence="3" id="KW-1185">Reference proteome</keyword>
<dbReference type="AlphaFoldDB" id="A0A060SMV5"/>
<protein>
    <submittedName>
        <fullName evidence="2">Uncharacterized protein</fullName>
    </submittedName>
</protein>
<reference evidence="2" key="1">
    <citation type="submission" date="2014-01" db="EMBL/GenBank/DDBJ databases">
        <title>The genome of the white-rot fungus Pycnoporus cinnabarinus: a basidiomycete model with a versatile arsenal for lignocellulosic biomass breakdown.</title>
        <authorList>
            <person name="Levasseur A."/>
            <person name="Lomascolo A."/>
            <person name="Ruiz-Duenas F.J."/>
            <person name="Uzan E."/>
            <person name="Piumi F."/>
            <person name="Kues U."/>
            <person name="Ram A.F.J."/>
            <person name="Murat C."/>
            <person name="Haon M."/>
            <person name="Benoit I."/>
            <person name="Arfi Y."/>
            <person name="Chevret D."/>
            <person name="Drula E."/>
            <person name="Kwon M.J."/>
            <person name="Gouret P."/>
            <person name="Lesage-Meessen L."/>
            <person name="Lombard V."/>
            <person name="Mariette J."/>
            <person name="Noirot C."/>
            <person name="Park J."/>
            <person name="Patyshakuliyeva A."/>
            <person name="Wieneger R.A.B."/>
            <person name="Wosten H.A.B."/>
            <person name="Martin F."/>
            <person name="Coutinho P.M."/>
            <person name="de Vries R."/>
            <person name="Martinez A.T."/>
            <person name="Klopp C."/>
            <person name="Pontarotti P."/>
            <person name="Henrissat B."/>
            <person name="Record E."/>
        </authorList>
    </citation>
    <scope>NUCLEOTIDE SEQUENCE [LARGE SCALE GENOMIC DNA]</scope>
    <source>
        <strain evidence="2">BRFM137</strain>
    </source>
</reference>
<evidence type="ECO:0000313" key="2">
    <source>
        <dbReference type="EMBL" id="CDO75725.1"/>
    </source>
</evidence>
<feature type="region of interest" description="Disordered" evidence="1">
    <location>
        <begin position="1"/>
        <end position="47"/>
    </location>
</feature>
<gene>
    <name evidence="2" type="ORF">BN946_scf184921.g1</name>
</gene>
<proteinExistence type="predicted"/>
<accession>A0A060SMV5</accession>
<sequence length="290" mass="33471">MDCLKPPEALDGNADSSKSPETLNGYVDSTKSSTSDGNTADLEDDSQKVPNPRAYMCIKKFLKELLLAEVKLNTHPLIKQLEEADLAEELREQLLAYVRREYLCKQCLNHNQGARLVLDWWIDLSEHRHARTLAMLAIKIYSIAVNSMAEERIVSNFTRFNSKLHSQQEVKTLVDMIQVWQWYLYKDYPQMAPKTHPTVHWLDMDKTIFDCHDNRIQNTAPEDDIDDFFVKWPWEAGPSSGMGPSDKDREGPLSMDSFELNELVNLQSSSLRSMLCDKLRRKRTLKMSCL</sequence>
<feature type="compositionally biased region" description="Polar residues" evidence="1">
    <location>
        <begin position="14"/>
        <end position="38"/>
    </location>
</feature>
<comment type="caution">
    <text evidence="2">The sequence shown here is derived from an EMBL/GenBank/DDBJ whole genome shotgun (WGS) entry which is preliminary data.</text>
</comment>